<dbReference type="Pfam" id="PF03993">
    <property type="entry name" value="DUF349"/>
    <property type="match status" value="3"/>
</dbReference>
<evidence type="ECO:0000313" key="2">
    <source>
        <dbReference type="EMBL" id="MPM86629.1"/>
    </source>
</evidence>
<evidence type="ECO:0008006" key="3">
    <source>
        <dbReference type="Google" id="ProtNLM"/>
    </source>
</evidence>
<protein>
    <recommendedName>
        <fullName evidence="3">DUF349 domain-containing protein</fullName>
    </recommendedName>
</protein>
<proteinExistence type="predicted"/>
<sequence length="316" mass="37997">MKTALCEKLEAIDYSQIKSVKEWNNKVKEVLDIQSQWRQIGFVPRKWNTKIYKRYRAACDFFFRSKNEFYKSLRGEMEENLRKKITLCERAEAIKESHDWKNTTREMIDIQKEWKAVGVVPHKYVDSIWKRFISACDYFFEQKKLNTSSQYEQEQRNLDEKKVVIEKRKQLDTALEMEDALVKLHELMDQWYEIGHVPYKMKDRIYKEFYDATEAQFDRLNVGKAERKLEAYKSTISDIARSDNSKGQLLREREKLVRQYERIKNELQTYENNIGFLSISSKKGNHLLDDMNQKVEKIKSELVLLEKKIRAIEEEL</sequence>
<feature type="coiled-coil region" evidence="1">
    <location>
        <begin position="246"/>
        <end position="315"/>
    </location>
</feature>
<dbReference type="AlphaFoldDB" id="A0A645DBN6"/>
<gene>
    <name evidence="2" type="ORF">SDC9_133719</name>
</gene>
<comment type="caution">
    <text evidence="2">The sequence shown here is derived from an EMBL/GenBank/DDBJ whole genome shotgun (WGS) entry which is preliminary data.</text>
</comment>
<organism evidence="2">
    <name type="scientific">bioreactor metagenome</name>
    <dbReference type="NCBI Taxonomy" id="1076179"/>
    <lineage>
        <taxon>unclassified sequences</taxon>
        <taxon>metagenomes</taxon>
        <taxon>ecological metagenomes</taxon>
    </lineage>
</organism>
<dbReference type="InterPro" id="IPR007139">
    <property type="entry name" value="DUF349"/>
</dbReference>
<evidence type="ECO:0000256" key="1">
    <source>
        <dbReference type="SAM" id="Coils"/>
    </source>
</evidence>
<accession>A0A645DBN6</accession>
<keyword evidence="1" id="KW-0175">Coiled coil</keyword>
<name>A0A645DBN6_9ZZZZ</name>
<reference evidence="2" key="1">
    <citation type="submission" date="2019-08" db="EMBL/GenBank/DDBJ databases">
        <authorList>
            <person name="Kucharzyk K."/>
            <person name="Murdoch R.W."/>
            <person name="Higgins S."/>
            <person name="Loffler F."/>
        </authorList>
    </citation>
    <scope>NUCLEOTIDE SEQUENCE</scope>
</reference>
<dbReference type="EMBL" id="VSSQ01034618">
    <property type="protein sequence ID" value="MPM86629.1"/>
    <property type="molecule type" value="Genomic_DNA"/>
</dbReference>